<evidence type="ECO:0000313" key="3">
    <source>
        <dbReference type="Proteomes" id="UP000030066"/>
    </source>
</evidence>
<dbReference type="HOGENOM" id="CLU_846452_0_0_14"/>
<organism evidence="2 3">
    <name type="scientific">Candidatus Malacoplasma girerdii</name>
    <dbReference type="NCBI Taxonomy" id="1318617"/>
    <lineage>
        <taxon>Bacteria</taxon>
        <taxon>Bacillati</taxon>
        <taxon>Mycoplasmatota</taxon>
        <taxon>Mycoplasmoidales</taxon>
        <taxon>Mycoplasmoidaceae</taxon>
        <taxon>Malacoplasma</taxon>
    </lineage>
</organism>
<feature type="transmembrane region" description="Helical" evidence="1">
    <location>
        <begin position="299"/>
        <end position="324"/>
    </location>
</feature>
<dbReference type="Gene3D" id="3.80.10.10">
    <property type="entry name" value="Ribonuclease Inhibitor"/>
    <property type="match status" value="1"/>
</dbReference>
<feature type="transmembrane region" description="Helical" evidence="1">
    <location>
        <begin position="6"/>
        <end position="21"/>
    </location>
</feature>
<keyword evidence="3" id="KW-1185">Reference proteome</keyword>
<dbReference type="STRING" id="1318617.MGM1_1800"/>
<feature type="transmembrane region" description="Helical" evidence="1">
    <location>
        <begin position="28"/>
        <end position="46"/>
    </location>
</feature>
<dbReference type="EMBL" id="CP007711">
    <property type="protein sequence ID" value="AIV03564.1"/>
    <property type="molecule type" value="Genomic_DNA"/>
</dbReference>
<dbReference type="InterPro" id="IPR026906">
    <property type="entry name" value="LRR_5"/>
</dbReference>
<dbReference type="Pfam" id="PF13306">
    <property type="entry name" value="LRR_5"/>
    <property type="match status" value="1"/>
</dbReference>
<evidence type="ECO:0000313" key="2">
    <source>
        <dbReference type="EMBL" id="AIV03564.1"/>
    </source>
</evidence>
<proteinExistence type="predicted"/>
<dbReference type="PANTHER" id="PTHR45661">
    <property type="entry name" value="SURFACE ANTIGEN"/>
    <property type="match status" value="1"/>
</dbReference>
<reference evidence="2 3" key="1">
    <citation type="journal article" date="2014" name="PLoS ONE">
        <title>An emerging Mycoplasma associated with trichomoniasis, vaginal infection and disease.</title>
        <authorList>
            <consortium name="Vaginal Microbiome Consortium"/>
            <person name="Fettweis J.M."/>
            <person name="Serrano M.G."/>
            <person name="Huang B."/>
            <person name="Brooks J.P."/>
            <person name="Glascock A.L."/>
            <person name="Sheth N.U."/>
            <person name="Strauss J.F.III."/>
            <person name="Jefferson K.K."/>
            <person name="Buck G.A."/>
        </authorList>
    </citation>
    <scope>NUCLEOTIDE SEQUENCE [LARGE SCALE GENOMIC DNA]</scope>
    <source>
        <strain evidence="2 3">VCU_M1</strain>
    </source>
</reference>
<keyword evidence="1" id="KW-1133">Transmembrane helix</keyword>
<sequence>MKYKALHFFIIIKVLFMGYIIKKTSKILLGLSALSFVFFIGIKSQINSNSYYLAKNLLHANDTDPLAYELKGDEYIVTGLKDPTSLVTQITIHDTYNEKLVTGIAAKAFANNQNLTEVNISNSIKTIGSSAFKSCTSLTSVNFDKDSKLDIVQDNTFEACSELKVINLPKSLKTIGPNAFGYCSKLDSLILPDYLEMIKSNAFIKTAISELNLPNSLIKIDNYAFHETNKLSTIQFNWNKLQLTNNLVIGNDLFTCTNPHNLKIVVPKGLLDVYKTTFNDYLGNVNANFVEQPTNWRIITAYVLGSIMGLIVLGFGSYFTYMYFRKEK</sequence>
<dbReference type="InterPro" id="IPR032675">
    <property type="entry name" value="LRR_dom_sf"/>
</dbReference>
<dbReference type="eggNOG" id="COG3209">
    <property type="taxonomic scope" value="Bacteria"/>
</dbReference>
<dbReference type="AlphaFoldDB" id="A0A097SSK5"/>
<accession>A0A097SSK5</accession>
<protein>
    <submittedName>
        <fullName evidence="2">BspA-like protein</fullName>
    </submittedName>
</protein>
<dbReference type="KEGG" id="mgj:MGM1_1800"/>
<evidence type="ECO:0000256" key="1">
    <source>
        <dbReference type="SAM" id="Phobius"/>
    </source>
</evidence>
<dbReference type="Proteomes" id="UP000030066">
    <property type="component" value="Chromosome"/>
</dbReference>
<gene>
    <name evidence="2" type="ORF">MGM1_1800</name>
</gene>
<dbReference type="PANTHER" id="PTHR45661:SF3">
    <property type="entry name" value="IG-LIKE DOMAIN-CONTAINING PROTEIN"/>
    <property type="match status" value="1"/>
</dbReference>
<keyword evidence="1" id="KW-0812">Transmembrane</keyword>
<keyword evidence="1" id="KW-0472">Membrane</keyword>
<dbReference type="InterPro" id="IPR053139">
    <property type="entry name" value="Surface_bspA-like"/>
</dbReference>
<name>A0A097SSK5_9BACT</name>
<dbReference type="SUPFAM" id="SSF52058">
    <property type="entry name" value="L domain-like"/>
    <property type="match status" value="1"/>
</dbReference>